<evidence type="ECO:0000256" key="3">
    <source>
        <dbReference type="ARBA" id="ARBA00022692"/>
    </source>
</evidence>
<feature type="transmembrane region" description="Helical" evidence="7">
    <location>
        <begin position="46"/>
        <end position="64"/>
    </location>
</feature>
<keyword evidence="9" id="KW-1185">Reference proteome</keyword>
<feature type="transmembrane region" description="Helical" evidence="7">
    <location>
        <begin position="267"/>
        <end position="286"/>
    </location>
</feature>
<name>A0A7D7LXX5_9ACTN</name>
<keyword evidence="2" id="KW-1003">Cell membrane</keyword>
<dbReference type="Proteomes" id="UP000515663">
    <property type="component" value="Chromosome"/>
</dbReference>
<protein>
    <submittedName>
        <fullName evidence="8">ABC transporter permease</fullName>
    </submittedName>
</protein>
<keyword evidence="5 7" id="KW-0472">Membrane</keyword>
<dbReference type="InterPro" id="IPR001851">
    <property type="entry name" value="ABC_transp_permease"/>
</dbReference>
<feature type="transmembrane region" description="Helical" evidence="7">
    <location>
        <begin position="71"/>
        <end position="89"/>
    </location>
</feature>
<dbReference type="GO" id="GO:0022857">
    <property type="term" value="F:transmembrane transporter activity"/>
    <property type="evidence" value="ECO:0007669"/>
    <property type="project" value="InterPro"/>
</dbReference>
<keyword evidence="4 7" id="KW-1133">Transmembrane helix</keyword>
<proteinExistence type="predicted"/>
<feature type="transmembrane region" description="Helical" evidence="7">
    <location>
        <begin position="164"/>
        <end position="182"/>
    </location>
</feature>
<dbReference type="GO" id="GO:0005886">
    <property type="term" value="C:plasma membrane"/>
    <property type="evidence" value="ECO:0007669"/>
    <property type="project" value="UniProtKB-SubCell"/>
</dbReference>
<evidence type="ECO:0000256" key="1">
    <source>
        <dbReference type="ARBA" id="ARBA00004651"/>
    </source>
</evidence>
<feature type="compositionally biased region" description="Low complexity" evidence="6">
    <location>
        <begin position="339"/>
        <end position="357"/>
    </location>
</feature>
<evidence type="ECO:0000313" key="9">
    <source>
        <dbReference type="Proteomes" id="UP000515663"/>
    </source>
</evidence>
<feature type="transmembrane region" description="Helical" evidence="7">
    <location>
        <begin position="213"/>
        <end position="231"/>
    </location>
</feature>
<feature type="transmembrane region" description="Helical" evidence="7">
    <location>
        <begin position="243"/>
        <end position="260"/>
    </location>
</feature>
<dbReference type="EMBL" id="CP059491">
    <property type="protein sequence ID" value="QMT02518.1"/>
    <property type="molecule type" value="Genomic_DNA"/>
</dbReference>
<accession>A0A7D7LXX5</accession>
<dbReference type="PANTHER" id="PTHR32196:SF72">
    <property type="entry name" value="RIBOSE IMPORT PERMEASE PROTEIN RBSC"/>
    <property type="match status" value="1"/>
</dbReference>
<feature type="transmembrane region" description="Helical" evidence="7">
    <location>
        <begin position="12"/>
        <end position="34"/>
    </location>
</feature>
<feature type="transmembrane region" description="Helical" evidence="7">
    <location>
        <begin position="95"/>
        <end position="117"/>
    </location>
</feature>
<evidence type="ECO:0000256" key="2">
    <source>
        <dbReference type="ARBA" id="ARBA00022475"/>
    </source>
</evidence>
<dbReference type="Pfam" id="PF02653">
    <property type="entry name" value="BPD_transp_2"/>
    <property type="match status" value="1"/>
</dbReference>
<evidence type="ECO:0000256" key="5">
    <source>
        <dbReference type="ARBA" id="ARBA00023136"/>
    </source>
</evidence>
<evidence type="ECO:0000313" key="8">
    <source>
        <dbReference type="EMBL" id="QMT02518.1"/>
    </source>
</evidence>
<dbReference type="CDD" id="cd06579">
    <property type="entry name" value="TM_PBP1_transp_AraH_like"/>
    <property type="match status" value="1"/>
</dbReference>
<keyword evidence="3 7" id="KW-0812">Transmembrane</keyword>
<reference evidence="9" key="1">
    <citation type="submission" date="2020-07" db="EMBL/GenBank/DDBJ databases">
        <title>novel species isolated from the respiratory tract of Marmot.</title>
        <authorList>
            <person name="Zhang G."/>
        </authorList>
    </citation>
    <scope>NUCLEOTIDE SEQUENCE [LARGE SCALE GENOMIC DNA]</scope>
    <source>
        <strain evidence="9">686</strain>
    </source>
</reference>
<organism evidence="8 9">
    <name type="scientific">Gordonia jinghuaiqii</name>
    <dbReference type="NCBI Taxonomy" id="2758710"/>
    <lineage>
        <taxon>Bacteria</taxon>
        <taxon>Bacillati</taxon>
        <taxon>Actinomycetota</taxon>
        <taxon>Actinomycetes</taxon>
        <taxon>Mycobacteriales</taxon>
        <taxon>Gordoniaceae</taxon>
        <taxon>Gordonia</taxon>
    </lineage>
</organism>
<feature type="transmembrane region" description="Helical" evidence="7">
    <location>
        <begin position="292"/>
        <end position="311"/>
    </location>
</feature>
<evidence type="ECO:0000256" key="4">
    <source>
        <dbReference type="ARBA" id="ARBA00022989"/>
    </source>
</evidence>
<sequence length="372" mass="37498">MSTDVLRQLWGRWSVTLPAVGIFAVVYGILLAVSPQEGTSYSFGNFMALVAPLALAAAGTTLVLLTGGFDLSVAGVISLTNVICATQMAGASSPWMIVALVLAVGMIAGAINGFLVVFLGLQSLAVSLAVHIVVTGLALVVLPAPGGTIPLDFTSFVQKSVGGTVPMALIVMLVVALAWLVFRNTRTGVAVVALGGDREATRLSGVPVRAAEFSAWVLAGLLYGMAGAMLAGTTATGNPAAGTPFQLTAFAAMALGLISFKGGRGSVIAAMFGAATLMAIPKVLFGLGVADFWVGACQGIVIILALAIPLAGRFLTTRRRPAAESGSDDARPYGAQVDGSESGSATVESVSSASVSGDPALAGAATRKEVRS</sequence>
<dbReference type="AlphaFoldDB" id="A0A7D7LXX5"/>
<dbReference type="PANTHER" id="PTHR32196">
    <property type="entry name" value="ABC TRANSPORTER PERMEASE PROTEIN YPHD-RELATED-RELATED"/>
    <property type="match status" value="1"/>
</dbReference>
<dbReference type="RefSeq" id="WP_188329701.1">
    <property type="nucleotide sequence ID" value="NZ_CP059491.1"/>
</dbReference>
<feature type="transmembrane region" description="Helical" evidence="7">
    <location>
        <begin position="124"/>
        <end position="144"/>
    </location>
</feature>
<evidence type="ECO:0000256" key="7">
    <source>
        <dbReference type="SAM" id="Phobius"/>
    </source>
</evidence>
<feature type="region of interest" description="Disordered" evidence="6">
    <location>
        <begin position="321"/>
        <end position="372"/>
    </location>
</feature>
<comment type="subcellular location">
    <subcellularLocation>
        <location evidence="1">Cell membrane</location>
        <topology evidence="1">Multi-pass membrane protein</topology>
    </subcellularLocation>
</comment>
<dbReference type="KEGG" id="gji:H1R19_05030"/>
<evidence type="ECO:0000256" key="6">
    <source>
        <dbReference type="SAM" id="MobiDB-lite"/>
    </source>
</evidence>
<gene>
    <name evidence="8" type="ORF">H1R19_05030</name>
</gene>